<dbReference type="PANTHER" id="PTHR37332:SF1">
    <property type="entry name" value="ELMO DOMAIN-CONTAINING PROTEIN"/>
    <property type="match status" value="1"/>
</dbReference>
<feature type="compositionally biased region" description="Polar residues" evidence="1">
    <location>
        <begin position="43"/>
        <end position="53"/>
    </location>
</feature>
<dbReference type="PANTHER" id="PTHR37332">
    <property type="entry name" value="EXPRESSED PROTEIN"/>
    <property type="match status" value="1"/>
</dbReference>
<dbReference type="AlphaFoldDB" id="A0A5J5EEB1"/>
<keyword evidence="3" id="KW-1185">Reference proteome</keyword>
<dbReference type="OrthoDB" id="14339at2759"/>
<gene>
    <name evidence="2" type="ORF">FN846DRAFT_979615</name>
</gene>
<accession>A0A5J5EEB1</accession>
<evidence type="ECO:0000313" key="2">
    <source>
        <dbReference type="EMBL" id="KAA8893296.1"/>
    </source>
</evidence>
<feature type="compositionally biased region" description="Low complexity" evidence="1">
    <location>
        <begin position="54"/>
        <end position="69"/>
    </location>
</feature>
<dbReference type="EMBL" id="VXIS01000465">
    <property type="protein sequence ID" value="KAA8893296.1"/>
    <property type="molecule type" value="Genomic_DNA"/>
</dbReference>
<name>A0A5J5EEB1_9PEZI</name>
<feature type="region of interest" description="Disordered" evidence="1">
    <location>
        <begin position="235"/>
        <end position="260"/>
    </location>
</feature>
<reference evidence="2 3" key="1">
    <citation type="submission" date="2019-09" db="EMBL/GenBank/DDBJ databases">
        <title>Draft genome of the ectomycorrhizal ascomycete Sphaerosporella brunnea.</title>
        <authorList>
            <consortium name="DOE Joint Genome Institute"/>
            <person name="Benucci G.M."/>
            <person name="Marozzi G."/>
            <person name="Antonielli L."/>
            <person name="Sanchez S."/>
            <person name="Marco P."/>
            <person name="Wang X."/>
            <person name="Falini L.B."/>
            <person name="Barry K."/>
            <person name="Haridas S."/>
            <person name="Lipzen A."/>
            <person name="Labutti K."/>
            <person name="Grigoriev I.V."/>
            <person name="Murat C."/>
            <person name="Martin F."/>
            <person name="Albertini E."/>
            <person name="Donnini D."/>
            <person name="Bonito G."/>
        </authorList>
    </citation>
    <scope>NUCLEOTIDE SEQUENCE [LARGE SCALE GENOMIC DNA]</scope>
    <source>
        <strain evidence="2 3">Sb_GMNB300</strain>
    </source>
</reference>
<organism evidence="2 3">
    <name type="scientific">Sphaerosporella brunnea</name>
    <dbReference type="NCBI Taxonomy" id="1250544"/>
    <lineage>
        <taxon>Eukaryota</taxon>
        <taxon>Fungi</taxon>
        <taxon>Dikarya</taxon>
        <taxon>Ascomycota</taxon>
        <taxon>Pezizomycotina</taxon>
        <taxon>Pezizomycetes</taxon>
        <taxon>Pezizales</taxon>
        <taxon>Pyronemataceae</taxon>
        <taxon>Sphaerosporella</taxon>
    </lineage>
</organism>
<feature type="region of interest" description="Disordered" evidence="1">
    <location>
        <begin position="273"/>
        <end position="330"/>
    </location>
</feature>
<comment type="caution">
    <text evidence="2">The sequence shown here is derived from an EMBL/GenBank/DDBJ whole genome shotgun (WGS) entry which is preliminary data.</text>
</comment>
<proteinExistence type="predicted"/>
<evidence type="ECO:0000256" key="1">
    <source>
        <dbReference type="SAM" id="MobiDB-lite"/>
    </source>
</evidence>
<feature type="region of interest" description="Disordered" evidence="1">
    <location>
        <begin position="1"/>
        <end position="108"/>
    </location>
</feature>
<feature type="compositionally biased region" description="Polar residues" evidence="1">
    <location>
        <begin position="235"/>
        <end position="244"/>
    </location>
</feature>
<feature type="compositionally biased region" description="Polar residues" evidence="1">
    <location>
        <begin position="8"/>
        <end position="26"/>
    </location>
</feature>
<dbReference type="InParanoid" id="A0A5J5EEB1"/>
<protein>
    <submittedName>
        <fullName evidence="2">Uncharacterized protein</fullName>
    </submittedName>
</protein>
<feature type="compositionally biased region" description="Low complexity" evidence="1">
    <location>
        <begin position="81"/>
        <end position="92"/>
    </location>
</feature>
<sequence>MRDRKASVSATPQFITQGLTQNTVSTPDEIVPPSSAGGLGSYFSLSRQPSSGGTRPLSRRPSLTSSHSPASATLDPNGLPASSSASTFSLKLSHPRTPGAPVKMFSRTNTGTLPPLPVGGAGMASLPPPPTSPNGFYTTLHDTCTKRIATLDYLRRAHEGRVYFFNVMLMPRSDLQKVVYPDIKKLQKKASHFFVLGNSLPSILEVANTTQSALDYLRAFNALLQEYETHISLPPSRQLTTRAHSGSISLGSGASAGGGNSSLRNMSKFFSRSGHVKPRRGSVAANGAGPDLTLERTRSASNSSGSGPGMNISGPTLVSSGGEDTLPPLPVSLPASTLNSVPGEEYIYLTHPPLPFDPDYFETFATLCDVLIDVYSRVLMLVNAPNVCGPAIGEAFLKADAKIRRIVVSGTVREWEDAVRVGVKREVGGVAKEVLAGML</sequence>
<dbReference type="Proteomes" id="UP000326924">
    <property type="component" value="Unassembled WGS sequence"/>
</dbReference>
<evidence type="ECO:0000313" key="3">
    <source>
        <dbReference type="Proteomes" id="UP000326924"/>
    </source>
</evidence>